<dbReference type="GO" id="GO:0009847">
    <property type="term" value="P:spore germination"/>
    <property type="evidence" value="ECO:0007669"/>
    <property type="project" value="InterPro"/>
</dbReference>
<protein>
    <submittedName>
        <fullName evidence="4">Germination protein YpeB</fullName>
    </submittedName>
</protein>
<comment type="caution">
    <text evidence="4">The sequence shown here is derived from an EMBL/GenBank/DDBJ whole genome shotgun (WGS) entry which is preliminary data.</text>
</comment>
<sequence>MIRNILIAILTIGVVGTAYWGYQEHQEKNAILINAENNYQRAFHDLTYQMDTLHDKIGTTLAMNSKKSLSPALADVWRITSTAKGEVGQLPLTLLPFNKTEEFLTNIGNFSYRTAVRDLDKDPLSKEEYSSLKNLYTQSDEIRSELRRVQHLVLKNNLRWMDVELALATGKENSDNTIIDGFKTVEKSAQGYDEENLQDPSMVAFQKKDANFDHLTGKNITKDEAVSLATKYAGIPAAKEVKVTESGKGSPYQFYSVNVDDGNGQGASIDVTKKGGYPIWFINHRDIGDQKISLNEAANKSAEFLKANGYDQLELTESTQYDSLGLFTYTTNQDGVTIYPESIKLKVALDNGQIIGFAATDYLKGHRDRNINKPGISLADAKGYLNSNLKVMENRMAIINNDLGDEVLCYEFIGTMDHDSYRIYLNAQDGTEEKVEKLQNAEPIYEDVL</sequence>
<evidence type="ECO:0000256" key="1">
    <source>
        <dbReference type="SAM" id="Phobius"/>
    </source>
</evidence>
<evidence type="ECO:0000259" key="3">
    <source>
        <dbReference type="Pfam" id="PF20769"/>
    </source>
</evidence>
<dbReference type="Pfam" id="PF20769">
    <property type="entry name" value="YPEB_N"/>
    <property type="match status" value="1"/>
</dbReference>
<reference evidence="4 5" key="1">
    <citation type="submission" date="2021-05" db="EMBL/GenBank/DDBJ databases">
        <title>Novel Bacillus species.</title>
        <authorList>
            <person name="Liu G."/>
        </authorList>
    </citation>
    <scope>NUCLEOTIDE SEQUENCE [LARGE SCALE GENOMIC DNA]</scope>
    <source>
        <strain evidence="4 5">FJAT-49682</strain>
    </source>
</reference>
<organism evidence="4 5">
    <name type="scientific">Lederbergia citrea</name>
    <dbReference type="NCBI Taxonomy" id="2833581"/>
    <lineage>
        <taxon>Bacteria</taxon>
        <taxon>Bacillati</taxon>
        <taxon>Bacillota</taxon>
        <taxon>Bacilli</taxon>
        <taxon>Bacillales</taxon>
        <taxon>Bacillaceae</taxon>
        <taxon>Lederbergia</taxon>
    </lineage>
</organism>
<gene>
    <name evidence="4" type="primary">ypeB</name>
    <name evidence="4" type="ORF">KHA91_05545</name>
</gene>
<keyword evidence="1" id="KW-1133">Transmembrane helix</keyword>
<evidence type="ECO:0000259" key="2">
    <source>
        <dbReference type="Pfam" id="PF14620"/>
    </source>
</evidence>
<keyword evidence="1" id="KW-0472">Membrane</keyword>
<feature type="domain" description="Sporulation protein YpeB N-terminal" evidence="3">
    <location>
        <begin position="27"/>
        <end position="162"/>
    </location>
</feature>
<dbReference type="AlphaFoldDB" id="A0A942UIS2"/>
<accession>A0A942UIS2</accession>
<evidence type="ECO:0000313" key="4">
    <source>
        <dbReference type="EMBL" id="MBS4222220.1"/>
    </source>
</evidence>
<keyword evidence="1" id="KW-0812">Transmembrane</keyword>
<dbReference type="EMBL" id="JAGYPN010000001">
    <property type="protein sequence ID" value="MBS4222220.1"/>
    <property type="molecule type" value="Genomic_DNA"/>
</dbReference>
<evidence type="ECO:0000313" key="5">
    <source>
        <dbReference type="Proteomes" id="UP000676456"/>
    </source>
</evidence>
<dbReference type="NCBIfam" id="TIGR02889">
    <property type="entry name" value="spore_YpeB"/>
    <property type="match status" value="1"/>
</dbReference>
<keyword evidence="5" id="KW-1185">Reference proteome</keyword>
<dbReference type="Proteomes" id="UP000676456">
    <property type="component" value="Unassembled WGS sequence"/>
</dbReference>
<dbReference type="InterPro" id="IPR014239">
    <property type="entry name" value="YpeB_PepSY1-2"/>
</dbReference>
<dbReference type="InterPro" id="IPR048402">
    <property type="entry name" value="YpeB_N"/>
</dbReference>
<name>A0A942UIS2_9BACI</name>
<dbReference type="RefSeq" id="WP_213097178.1">
    <property type="nucleotide sequence ID" value="NZ_JAGYPK010000001.1"/>
</dbReference>
<feature type="domain" description="Sporulation protein YpeB PepSY1 and PepSY2" evidence="2">
    <location>
        <begin position="180"/>
        <end position="371"/>
    </location>
</feature>
<proteinExistence type="predicted"/>
<feature type="transmembrane region" description="Helical" evidence="1">
    <location>
        <begin position="5"/>
        <end position="22"/>
    </location>
</feature>
<dbReference type="Pfam" id="PF14620">
    <property type="entry name" value="YPEB_PepSY1-2"/>
    <property type="match status" value="1"/>
</dbReference>